<feature type="transmembrane region" description="Helical" evidence="15">
    <location>
        <begin position="99"/>
        <end position="122"/>
    </location>
</feature>
<protein>
    <recommendedName>
        <fullName evidence="3">histidine kinase</fullName>
        <ecNumber evidence="3">2.7.13.3</ecNumber>
    </recommendedName>
</protein>
<feature type="transmembrane region" description="Helical" evidence="15">
    <location>
        <begin position="302"/>
        <end position="323"/>
    </location>
</feature>
<dbReference type="Gene3D" id="3.30.450.20">
    <property type="entry name" value="PAS domain"/>
    <property type="match status" value="1"/>
</dbReference>
<keyword evidence="10" id="KW-0067">ATP-binding</keyword>
<feature type="compositionally biased region" description="Basic and acidic residues" evidence="14">
    <location>
        <begin position="748"/>
        <end position="760"/>
    </location>
</feature>
<dbReference type="PANTHER" id="PTHR43065:SF10">
    <property type="entry name" value="PEROXIDE STRESS-ACTIVATED HISTIDINE KINASE MAK3"/>
    <property type="match status" value="1"/>
</dbReference>
<evidence type="ECO:0000256" key="12">
    <source>
        <dbReference type="ARBA" id="ARBA00023012"/>
    </source>
</evidence>
<accession>A0ABT1MQR4</accession>
<dbReference type="InterPro" id="IPR000014">
    <property type="entry name" value="PAS"/>
</dbReference>
<keyword evidence="13 15" id="KW-0472">Membrane</keyword>
<dbReference type="CDD" id="cd06225">
    <property type="entry name" value="HAMP"/>
    <property type="match status" value="1"/>
</dbReference>
<dbReference type="EC" id="2.7.13.3" evidence="3"/>
<keyword evidence="5" id="KW-0597">Phosphoprotein</keyword>
<dbReference type="SUPFAM" id="SSF158472">
    <property type="entry name" value="HAMP domain-like"/>
    <property type="match status" value="1"/>
</dbReference>
<dbReference type="PIRSF" id="PIRSF037532">
    <property type="entry name" value="STHK_NtrY"/>
    <property type="match status" value="1"/>
</dbReference>
<evidence type="ECO:0000256" key="2">
    <source>
        <dbReference type="ARBA" id="ARBA00004651"/>
    </source>
</evidence>
<keyword evidence="19" id="KW-1185">Reference proteome</keyword>
<evidence type="ECO:0000256" key="14">
    <source>
        <dbReference type="SAM" id="MobiDB-lite"/>
    </source>
</evidence>
<dbReference type="InterPro" id="IPR003660">
    <property type="entry name" value="HAMP_dom"/>
</dbReference>
<evidence type="ECO:0000256" key="11">
    <source>
        <dbReference type="ARBA" id="ARBA00022989"/>
    </source>
</evidence>
<dbReference type="Pfam" id="PF02518">
    <property type="entry name" value="HATPase_c"/>
    <property type="match status" value="1"/>
</dbReference>
<keyword evidence="7 15" id="KW-0812">Transmembrane</keyword>
<organism evidence="18 19">
    <name type="scientific">Paracoccus albicereus</name>
    <dbReference type="NCBI Taxonomy" id="2922394"/>
    <lineage>
        <taxon>Bacteria</taxon>
        <taxon>Pseudomonadati</taxon>
        <taxon>Pseudomonadota</taxon>
        <taxon>Alphaproteobacteria</taxon>
        <taxon>Rhodobacterales</taxon>
        <taxon>Paracoccaceae</taxon>
        <taxon>Paracoccus</taxon>
    </lineage>
</organism>
<dbReference type="EMBL" id="JAKZEU010000003">
    <property type="protein sequence ID" value="MCQ0970655.1"/>
    <property type="molecule type" value="Genomic_DNA"/>
</dbReference>
<reference evidence="18 19" key="1">
    <citation type="submission" date="2022-03" db="EMBL/GenBank/DDBJ databases">
        <authorList>
            <person name="He Y."/>
        </authorList>
    </citation>
    <scope>NUCLEOTIDE SEQUENCE [LARGE SCALE GENOMIC DNA]</scope>
    <source>
        <strain evidence="18 19">TK19116</strain>
    </source>
</reference>
<dbReference type="Gene3D" id="3.30.565.10">
    <property type="entry name" value="Histidine kinase-like ATPase, C-terminal domain"/>
    <property type="match status" value="1"/>
</dbReference>
<keyword evidence="4" id="KW-1003">Cell membrane</keyword>
<dbReference type="PROSITE" id="PS50885">
    <property type="entry name" value="HAMP"/>
    <property type="match status" value="1"/>
</dbReference>
<proteinExistence type="predicted"/>
<keyword evidence="6" id="KW-0808">Transferase</keyword>
<keyword evidence="11 15" id="KW-1133">Transmembrane helix</keyword>
<evidence type="ECO:0000256" key="4">
    <source>
        <dbReference type="ARBA" id="ARBA00022475"/>
    </source>
</evidence>
<evidence type="ECO:0000256" key="1">
    <source>
        <dbReference type="ARBA" id="ARBA00000085"/>
    </source>
</evidence>
<dbReference type="InterPro" id="IPR035965">
    <property type="entry name" value="PAS-like_dom_sf"/>
</dbReference>
<evidence type="ECO:0000256" key="8">
    <source>
        <dbReference type="ARBA" id="ARBA00022741"/>
    </source>
</evidence>
<dbReference type="InterPro" id="IPR003594">
    <property type="entry name" value="HATPase_dom"/>
</dbReference>
<evidence type="ECO:0000313" key="18">
    <source>
        <dbReference type="EMBL" id="MCQ0970655.1"/>
    </source>
</evidence>
<dbReference type="SUPFAM" id="SSF55785">
    <property type="entry name" value="PYP-like sensor domain (PAS domain)"/>
    <property type="match status" value="1"/>
</dbReference>
<dbReference type="InterPro" id="IPR017232">
    <property type="entry name" value="NtrY"/>
</dbReference>
<evidence type="ECO:0000256" key="7">
    <source>
        <dbReference type="ARBA" id="ARBA00022692"/>
    </source>
</evidence>
<dbReference type="SMART" id="SM00304">
    <property type="entry name" value="HAMP"/>
    <property type="match status" value="1"/>
</dbReference>
<gene>
    <name evidence="18" type="ORF">MLD63_09485</name>
</gene>
<dbReference type="InterPro" id="IPR036890">
    <property type="entry name" value="HATPase_C_sf"/>
</dbReference>
<dbReference type="Pfam" id="PF19312">
    <property type="entry name" value="NtrY_N"/>
    <property type="match status" value="1"/>
</dbReference>
<name>A0ABT1MQR4_9RHOB</name>
<feature type="transmembrane region" description="Helical" evidence="15">
    <location>
        <begin position="22"/>
        <end position="45"/>
    </location>
</feature>
<dbReference type="SMART" id="SM00387">
    <property type="entry name" value="HATPase_c"/>
    <property type="match status" value="1"/>
</dbReference>
<evidence type="ECO:0000256" key="3">
    <source>
        <dbReference type="ARBA" id="ARBA00012438"/>
    </source>
</evidence>
<dbReference type="Gene3D" id="6.10.340.10">
    <property type="match status" value="1"/>
</dbReference>
<evidence type="ECO:0000259" key="17">
    <source>
        <dbReference type="PROSITE" id="PS50885"/>
    </source>
</evidence>
<dbReference type="PANTHER" id="PTHR43065">
    <property type="entry name" value="SENSOR HISTIDINE KINASE"/>
    <property type="match status" value="1"/>
</dbReference>
<dbReference type="InterPro" id="IPR036097">
    <property type="entry name" value="HisK_dim/P_sf"/>
</dbReference>
<comment type="caution">
    <text evidence="18">The sequence shown here is derived from an EMBL/GenBank/DDBJ whole genome shotgun (WGS) entry which is preliminary data.</text>
</comment>
<dbReference type="SMART" id="SM00388">
    <property type="entry name" value="HisKA"/>
    <property type="match status" value="1"/>
</dbReference>
<dbReference type="InterPro" id="IPR013767">
    <property type="entry name" value="PAS_fold"/>
</dbReference>
<dbReference type="InterPro" id="IPR005467">
    <property type="entry name" value="His_kinase_dom"/>
</dbReference>
<keyword evidence="12" id="KW-0902">Two-component regulatory system</keyword>
<feature type="domain" description="Histidine kinase" evidence="16">
    <location>
        <begin position="515"/>
        <end position="735"/>
    </location>
</feature>
<feature type="region of interest" description="Disordered" evidence="14">
    <location>
        <begin position="731"/>
        <end position="766"/>
    </location>
</feature>
<evidence type="ECO:0000259" key="16">
    <source>
        <dbReference type="PROSITE" id="PS50109"/>
    </source>
</evidence>
<evidence type="ECO:0000256" key="6">
    <source>
        <dbReference type="ARBA" id="ARBA00022679"/>
    </source>
</evidence>
<dbReference type="InterPro" id="IPR045671">
    <property type="entry name" value="NtrY-like_N"/>
</dbReference>
<dbReference type="Pfam" id="PF00672">
    <property type="entry name" value="HAMP"/>
    <property type="match status" value="1"/>
</dbReference>
<keyword evidence="9 18" id="KW-0418">Kinase</keyword>
<dbReference type="InterPro" id="IPR004358">
    <property type="entry name" value="Sig_transdc_His_kin-like_C"/>
</dbReference>
<evidence type="ECO:0000256" key="9">
    <source>
        <dbReference type="ARBA" id="ARBA00022777"/>
    </source>
</evidence>
<feature type="domain" description="HAMP" evidence="17">
    <location>
        <begin position="324"/>
        <end position="377"/>
    </location>
</feature>
<evidence type="ECO:0000256" key="10">
    <source>
        <dbReference type="ARBA" id="ARBA00022840"/>
    </source>
</evidence>
<dbReference type="Gene3D" id="1.10.287.130">
    <property type="match status" value="1"/>
</dbReference>
<evidence type="ECO:0000256" key="15">
    <source>
        <dbReference type="SAM" id="Phobius"/>
    </source>
</evidence>
<evidence type="ECO:0000256" key="13">
    <source>
        <dbReference type="ARBA" id="ARBA00023136"/>
    </source>
</evidence>
<comment type="subcellular location">
    <subcellularLocation>
        <location evidence="2">Cell membrane</location>
        <topology evidence="2">Multi-pass membrane protein</topology>
    </subcellularLocation>
</comment>
<dbReference type="CDD" id="cd00130">
    <property type="entry name" value="PAS"/>
    <property type="match status" value="1"/>
</dbReference>
<dbReference type="InterPro" id="IPR003661">
    <property type="entry name" value="HisK_dim/P_dom"/>
</dbReference>
<comment type="catalytic activity">
    <reaction evidence="1">
        <text>ATP + protein L-histidine = ADP + protein N-phospho-L-histidine.</text>
        <dbReference type="EC" id="2.7.13.3"/>
    </reaction>
</comment>
<evidence type="ECO:0000313" key="19">
    <source>
        <dbReference type="Proteomes" id="UP001203945"/>
    </source>
</evidence>
<sequence>MTGSLADHTFDRLARLRRRRQLQGGAVIGVVAAGAALAIATLMVLGPFSGEAASRSLRMVLLLDLAYLILLLGVVLARLARLVAARRASAAGSRLHMRLVGIFALVALVPTVLVALFAGLLVNIGLEGWFSDRVRQVVTTSQAAAEAYHEEHRSDLTEDARLLAGVLTQAGRENPLIEDGELRVLLSQGQGLIQRGLREAYVIDGSGEIRARGERSYLFWFEQPSSAELDRAQADGLTLIEDWQNNEFRALVALPPLADRYLYVTRDVDGKLLSLLDDTRATVGDYRELEQTRGQVLFEFSLVYLGFALFLVAAAIWLGFWFASRLSRPIGQLAIASEQVGRGDLDLQIPSAETGDEIQTLGESFNRMTRQLKAQREQLVDSYRAADEQRRLFDNVLSSVTSGVIGLDAAGEIDFLNKSAMRILDLDAARDIDSLLSEAVPEFAPLFERLSASVAEAVQDEVRLNREGRVESLLVRMAVRRGAEGALEGYVVAFDDVTELVSAQRMAAWGDVARRVAHEIKNPLTPIQLSAERLRRKFTPLANDEDRASLDQYVDVITRQTADLRRIVDEFSRFARMPEPDRAETDLARLLRDAVLIQQDALKGAIVAKIPDQPVIVDCDAGMLGQAFTNLLKNAGEAIDERADASPGDDWTPQVRVTMEASSDMVSITVTDNGIGLPSDRSRLFEPYITMKSQGTGLGLPIVKKIIEEHGGSLTLTDAEGHQGATAIIRLPRERNPVRLSARSRAKAGREGGHNGKTGREQAGTT</sequence>
<dbReference type="GO" id="GO:0016301">
    <property type="term" value="F:kinase activity"/>
    <property type="evidence" value="ECO:0007669"/>
    <property type="project" value="UniProtKB-KW"/>
</dbReference>
<keyword evidence="8" id="KW-0547">Nucleotide-binding</keyword>
<dbReference type="SMART" id="SM00091">
    <property type="entry name" value="PAS"/>
    <property type="match status" value="1"/>
</dbReference>
<dbReference type="PROSITE" id="PS50109">
    <property type="entry name" value="HIS_KIN"/>
    <property type="match status" value="1"/>
</dbReference>
<dbReference type="RefSeq" id="WP_255329676.1">
    <property type="nucleotide sequence ID" value="NZ_JAKZEU010000003.1"/>
</dbReference>
<dbReference type="CDD" id="cd00082">
    <property type="entry name" value="HisKA"/>
    <property type="match status" value="1"/>
</dbReference>
<dbReference type="SUPFAM" id="SSF47384">
    <property type="entry name" value="Homodimeric domain of signal transducing histidine kinase"/>
    <property type="match status" value="1"/>
</dbReference>
<dbReference type="SUPFAM" id="SSF55874">
    <property type="entry name" value="ATPase domain of HSP90 chaperone/DNA topoisomerase II/histidine kinase"/>
    <property type="match status" value="1"/>
</dbReference>
<dbReference type="Pfam" id="PF00989">
    <property type="entry name" value="PAS"/>
    <property type="match status" value="1"/>
</dbReference>
<evidence type="ECO:0000256" key="5">
    <source>
        <dbReference type="ARBA" id="ARBA00022553"/>
    </source>
</evidence>
<dbReference type="PRINTS" id="PR00344">
    <property type="entry name" value="BCTRLSENSOR"/>
</dbReference>
<dbReference type="Pfam" id="PF00512">
    <property type="entry name" value="HisKA"/>
    <property type="match status" value="1"/>
</dbReference>
<dbReference type="Proteomes" id="UP001203945">
    <property type="component" value="Unassembled WGS sequence"/>
</dbReference>
<feature type="transmembrane region" description="Helical" evidence="15">
    <location>
        <begin position="57"/>
        <end position="79"/>
    </location>
</feature>